<keyword evidence="9" id="KW-0804">Transcription</keyword>
<evidence type="ECO:0000313" key="15">
    <source>
        <dbReference type="EMBL" id="ADD24317.1"/>
    </source>
</evidence>
<dbReference type="SMART" id="SM00692">
    <property type="entry name" value="DM3"/>
    <property type="match status" value="1"/>
</dbReference>
<evidence type="ECO:0000259" key="14">
    <source>
        <dbReference type="PROSITE" id="PS50950"/>
    </source>
</evidence>
<dbReference type="EMBL" id="BT120677">
    <property type="protein sequence ID" value="ADD24317.1"/>
    <property type="molecule type" value="mRNA"/>
</dbReference>
<evidence type="ECO:0000256" key="10">
    <source>
        <dbReference type="ARBA" id="ARBA00023242"/>
    </source>
</evidence>
<feature type="region of interest" description="Disordered" evidence="13">
    <location>
        <begin position="107"/>
        <end position="129"/>
    </location>
</feature>
<comment type="subcellular location">
    <subcellularLocation>
        <location evidence="1">Nucleus</location>
        <location evidence="1">Nucleoplasm</location>
    </subcellularLocation>
</comment>
<dbReference type="Pfam" id="PF05485">
    <property type="entry name" value="THAP"/>
    <property type="match status" value="1"/>
</dbReference>
<evidence type="ECO:0000256" key="13">
    <source>
        <dbReference type="SAM" id="MobiDB-lite"/>
    </source>
</evidence>
<comment type="similarity">
    <text evidence="2">Belongs to the THAP1 family.</text>
</comment>
<evidence type="ECO:0000256" key="1">
    <source>
        <dbReference type="ARBA" id="ARBA00004642"/>
    </source>
</evidence>
<evidence type="ECO:0000256" key="4">
    <source>
        <dbReference type="ARBA" id="ARBA00022771"/>
    </source>
</evidence>
<evidence type="ECO:0000256" key="2">
    <source>
        <dbReference type="ARBA" id="ARBA00006177"/>
    </source>
</evidence>
<dbReference type="InterPro" id="IPR038441">
    <property type="entry name" value="THAP_Znf_sf"/>
</dbReference>
<keyword evidence="6" id="KW-0805">Transcription regulation</keyword>
<organism evidence="15">
    <name type="scientific">Lepeophtheirus salmonis</name>
    <name type="common">Salmon louse</name>
    <name type="synonym">Caligus salmonis</name>
    <dbReference type="NCBI Taxonomy" id="72036"/>
    <lineage>
        <taxon>Eukaryota</taxon>
        <taxon>Metazoa</taxon>
        <taxon>Ecdysozoa</taxon>
        <taxon>Arthropoda</taxon>
        <taxon>Crustacea</taxon>
        <taxon>Multicrustacea</taxon>
        <taxon>Hexanauplia</taxon>
        <taxon>Copepoda</taxon>
        <taxon>Siphonostomatoida</taxon>
        <taxon>Caligidae</taxon>
        <taxon>Lepeophtheirus</taxon>
    </lineage>
</organism>
<keyword evidence="10" id="KW-0539">Nucleus</keyword>
<dbReference type="PANTHER" id="PTHR46600:SF1">
    <property type="entry name" value="THAP DOMAIN-CONTAINING PROTEIN 1"/>
    <property type="match status" value="1"/>
</dbReference>
<dbReference type="OrthoDB" id="5988927at2759"/>
<protein>
    <submittedName>
        <fullName evidence="15">THAP domain-containing protein 6</fullName>
    </submittedName>
</protein>
<keyword evidence="11" id="KW-0131">Cell cycle</keyword>
<dbReference type="Gene3D" id="6.20.210.20">
    <property type="entry name" value="THAP domain"/>
    <property type="match status" value="1"/>
</dbReference>
<dbReference type="PROSITE" id="PS50950">
    <property type="entry name" value="ZF_THAP"/>
    <property type="match status" value="1"/>
</dbReference>
<evidence type="ECO:0000256" key="11">
    <source>
        <dbReference type="ARBA" id="ARBA00023306"/>
    </source>
</evidence>
<keyword evidence="8 12" id="KW-0238">DNA-binding</keyword>
<dbReference type="AlphaFoldDB" id="D3PGC1"/>
<dbReference type="GO" id="GO:0008270">
    <property type="term" value="F:zinc ion binding"/>
    <property type="evidence" value="ECO:0007669"/>
    <property type="project" value="UniProtKB-KW"/>
</dbReference>
<evidence type="ECO:0000256" key="5">
    <source>
        <dbReference type="ARBA" id="ARBA00022833"/>
    </source>
</evidence>
<evidence type="ECO:0000256" key="12">
    <source>
        <dbReference type="PROSITE-ProRule" id="PRU00309"/>
    </source>
</evidence>
<feature type="compositionally biased region" description="Polar residues" evidence="13">
    <location>
        <begin position="107"/>
        <end position="123"/>
    </location>
</feature>
<accession>D3PGC1</accession>
<dbReference type="GO" id="GO:0043565">
    <property type="term" value="F:sequence-specific DNA binding"/>
    <property type="evidence" value="ECO:0007669"/>
    <property type="project" value="InterPro"/>
</dbReference>
<evidence type="ECO:0000256" key="7">
    <source>
        <dbReference type="ARBA" id="ARBA00023054"/>
    </source>
</evidence>
<keyword evidence="5" id="KW-0862">Zinc</keyword>
<name>D3PGC1_LEPSM</name>
<proteinExistence type="evidence at transcript level"/>
<keyword evidence="7" id="KW-0175">Coiled coil</keyword>
<dbReference type="GO" id="GO:0005654">
    <property type="term" value="C:nucleoplasm"/>
    <property type="evidence" value="ECO:0007669"/>
    <property type="project" value="UniProtKB-SubCell"/>
</dbReference>
<dbReference type="InterPro" id="IPR026516">
    <property type="entry name" value="THAP1/10"/>
</dbReference>
<evidence type="ECO:0000256" key="3">
    <source>
        <dbReference type="ARBA" id="ARBA00022723"/>
    </source>
</evidence>
<dbReference type="SUPFAM" id="SSF57716">
    <property type="entry name" value="Glucocorticoid receptor-like (DNA-binding domain)"/>
    <property type="match status" value="1"/>
</dbReference>
<gene>
    <name evidence="15" type="primary">THAP6</name>
</gene>
<dbReference type="PANTHER" id="PTHR46600">
    <property type="entry name" value="THAP DOMAIN-CONTAINING"/>
    <property type="match status" value="1"/>
</dbReference>
<evidence type="ECO:0000256" key="9">
    <source>
        <dbReference type="ARBA" id="ARBA00023163"/>
    </source>
</evidence>
<dbReference type="InterPro" id="IPR006612">
    <property type="entry name" value="THAP_Znf"/>
</dbReference>
<reference evidence="15" key="1">
    <citation type="submission" date="2010-03" db="EMBL/GenBank/DDBJ databases">
        <title>Lepeophtheirus salmonis ESTs and full-length cDNAs.</title>
        <authorList>
            <person name="Yasuike M."/>
            <person name="von Schalburg K."/>
            <person name="Cooper G."/>
            <person name="Leong J."/>
            <person name="Jones S.R.M."/>
            <person name="Koop B.F."/>
        </authorList>
    </citation>
    <scope>NUCLEOTIDE SEQUENCE</scope>
    <source>
        <tissue evidence="15">Whole</tissue>
    </source>
</reference>
<sequence length="220" mass="25998">MPHCCAVYGCHTSKKKSNEHISFHRFPKEVNERKKWRIAICRKGWKPTDSSRICSIHFKDEDYIEGLQRRVLTPGAIPSIFPSFPPHLQRGENKRRVLVRNNIQKFGLQNNEKSNKGQRSSTPLIMPPYKPPPSKPITETEHNYSYPNDINILKNRCDMLKDTLERMSTQNKQFTGRVIRRDSKIKKINNKIQYWIKKNVLSIETIRNLKQYNIENRIIK</sequence>
<keyword evidence="4 12" id="KW-0863">Zinc-finger</keyword>
<dbReference type="SMART" id="SM00980">
    <property type="entry name" value="THAP"/>
    <property type="match status" value="1"/>
</dbReference>
<keyword evidence="3" id="KW-0479">Metal-binding</keyword>
<evidence type="ECO:0000256" key="6">
    <source>
        <dbReference type="ARBA" id="ARBA00023015"/>
    </source>
</evidence>
<evidence type="ECO:0000256" key="8">
    <source>
        <dbReference type="ARBA" id="ARBA00023125"/>
    </source>
</evidence>
<feature type="domain" description="THAP-type" evidence="14">
    <location>
        <begin position="1"/>
        <end position="81"/>
    </location>
</feature>